<dbReference type="Proteomes" id="UP000249758">
    <property type="component" value="Segment"/>
</dbReference>
<organism evidence="1">
    <name type="scientific">Pandoravirus macleodensis</name>
    <dbReference type="NCBI Taxonomy" id="2107707"/>
    <lineage>
        <taxon>Viruses</taxon>
        <taxon>Pandoravirus</taxon>
    </lineage>
</organism>
<sequence>MATETDTHTTGTALVGAEPREHFCLSRKELESLISGEPVTVCRTSRMDDAPKAAATLAIAAVPVPDGTAPVTGVVGALDSSATDALASQSDTTLTISGLYKMIKAMDDLDAQVEAVSVVETAVMRFRLDAAMNRVLDDVRVTQQIVTKRLVADDLAGCAAISFVGGHPLPARVLLDALKPCLERYGDVRVCVRKDRAVGRLRKTVALCTDSVLFKNDNVSIADAERVRQVMRVGEALVQSGETDMERIAATLSGLMPRHWHQAYYFLDGAFLPNINDVCERLPTIDKKALSELFVTVGKAPPLLPSSSSSSCPLQGDSDHGSVIIHTLVPGLTYAALESAYGPSACKVSRLLSMARAAQSTTPASDNDSGTL</sequence>
<proteinExistence type="predicted"/>
<reference evidence="1" key="1">
    <citation type="journal article" date="2018" name="Nat. Commun.">
        <title>Diversity and evolution of the emerging Pandoraviridae family.</title>
        <authorList>
            <person name="Legendre M."/>
            <person name="Fabre E."/>
            <person name="Poirot O."/>
            <person name="Jeudy S."/>
            <person name="Lartigue A."/>
            <person name="Alempic J.M."/>
            <person name="Beucher L."/>
            <person name="Philippe N."/>
            <person name="Bertaux L."/>
            <person name="Christo-Foroux E."/>
            <person name="Labadie K."/>
            <person name="Coute Y."/>
            <person name="Abergel C."/>
            <person name="Claverie J.M."/>
        </authorList>
    </citation>
    <scope>NUCLEOTIDE SEQUENCE [LARGE SCALE GENOMIC DNA]</scope>
    <source>
        <strain evidence="1">Macleodensis</strain>
    </source>
</reference>
<dbReference type="EMBL" id="MG011691">
    <property type="protein sequence ID" value="AVK76717.1"/>
    <property type="molecule type" value="Genomic_DNA"/>
</dbReference>
<dbReference type="GeneID" id="36842070"/>
<dbReference type="RefSeq" id="YP_009480713.1">
    <property type="nucleotide sequence ID" value="NC_037665.1"/>
</dbReference>
<dbReference type="KEGG" id="vg:36842070"/>
<protein>
    <submittedName>
        <fullName evidence="1">Uncharacterized protein</fullName>
    </submittedName>
</protein>
<accession>A0A2U7UE55</accession>
<evidence type="ECO:0000313" key="1">
    <source>
        <dbReference type="EMBL" id="AVK76717.1"/>
    </source>
</evidence>
<name>A0A2U7UE55_9VIRU</name>
<gene>
    <name evidence="1" type="ORF">pmac_cds_29</name>
</gene>